<feature type="region of interest" description="Disordered" evidence="1">
    <location>
        <begin position="183"/>
        <end position="204"/>
    </location>
</feature>
<accession>A0ABY7EPS4</accession>
<keyword evidence="2" id="KW-0812">Transmembrane</keyword>
<sequence>MFTKTLLILSASLSPFLLLVFMGAVNSITVHCPRDRSRAVRKVLQHGKDSICLADYCDIFRCEIVSGWVNPTFWDSALCIEDDMEELATKCQMIFQACLSPTTMTPHVFDAINKTRTMVCSSLTCSRYWYTGKVEENQWLMLLKTFCTVFLIGSFIVYYFLAYHHFYSESLFYEPPDSGVRQTKPYDPNYRPRKHRPRNRVPIV</sequence>
<evidence type="ECO:0000313" key="5">
    <source>
        <dbReference type="Proteomes" id="UP001164746"/>
    </source>
</evidence>
<evidence type="ECO:0000256" key="3">
    <source>
        <dbReference type="SAM" id="SignalP"/>
    </source>
</evidence>
<proteinExistence type="predicted"/>
<feature type="transmembrane region" description="Helical" evidence="2">
    <location>
        <begin position="139"/>
        <end position="161"/>
    </location>
</feature>
<keyword evidence="2" id="KW-1133">Transmembrane helix</keyword>
<keyword evidence="3" id="KW-0732">Signal</keyword>
<evidence type="ECO:0000256" key="2">
    <source>
        <dbReference type="SAM" id="Phobius"/>
    </source>
</evidence>
<dbReference type="PANTHER" id="PTHR21385:SF0">
    <property type="entry name" value="RE51073P"/>
    <property type="match status" value="1"/>
</dbReference>
<protein>
    <submittedName>
        <fullName evidence="4">Uncharacterized protein</fullName>
    </submittedName>
</protein>
<keyword evidence="5" id="KW-1185">Reference proteome</keyword>
<gene>
    <name evidence="4" type="ORF">MAR_026163</name>
</gene>
<name>A0ABY7EPS4_MYAAR</name>
<feature type="chain" id="PRO_5045858547" evidence="3">
    <location>
        <begin position="28"/>
        <end position="204"/>
    </location>
</feature>
<dbReference type="EMBL" id="CP111019">
    <property type="protein sequence ID" value="WAR11983.1"/>
    <property type="molecule type" value="Genomic_DNA"/>
</dbReference>
<organism evidence="4 5">
    <name type="scientific">Mya arenaria</name>
    <name type="common">Soft-shell clam</name>
    <dbReference type="NCBI Taxonomy" id="6604"/>
    <lineage>
        <taxon>Eukaryota</taxon>
        <taxon>Metazoa</taxon>
        <taxon>Spiralia</taxon>
        <taxon>Lophotrochozoa</taxon>
        <taxon>Mollusca</taxon>
        <taxon>Bivalvia</taxon>
        <taxon>Autobranchia</taxon>
        <taxon>Heteroconchia</taxon>
        <taxon>Euheterodonta</taxon>
        <taxon>Imparidentia</taxon>
        <taxon>Neoheterodontei</taxon>
        <taxon>Myida</taxon>
        <taxon>Myoidea</taxon>
        <taxon>Myidae</taxon>
        <taxon>Mya</taxon>
    </lineage>
</organism>
<dbReference type="Proteomes" id="UP001164746">
    <property type="component" value="Chromosome 8"/>
</dbReference>
<reference evidence="4" key="1">
    <citation type="submission" date="2022-11" db="EMBL/GenBank/DDBJ databases">
        <title>Centuries of genome instability and evolution in soft-shell clam transmissible cancer (bioRxiv).</title>
        <authorList>
            <person name="Hart S.F.M."/>
            <person name="Yonemitsu M.A."/>
            <person name="Giersch R.M."/>
            <person name="Beal B.F."/>
            <person name="Arriagada G."/>
            <person name="Davis B.W."/>
            <person name="Ostrander E.A."/>
            <person name="Goff S.P."/>
            <person name="Metzger M.J."/>
        </authorList>
    </citation>
    <scope>NUCLEOTIDE SEQUENCE</scope>
    <source>
        <strain evidence="4">MELC-2E11</strain>
        <tissue evidence="4">Siphon/mantle</tissue>
    </source>
</reference>
<dbReference type="PANTHER" id="PTHR21385">
    <property type="entry name" value="ZINC FINGER PROTEIN-RELATED"/>
    <property type="match status" value="1"/>
</dbReference>
<evidence type="ECO:0000313" key="4">
    <source>
        <dbReference type="EMBL" id="WAR11983.1"/>
    </source>
</evidence>
<feature type="compositionally biased region" description="Basic residues" evidence="1">
    <location>
        <begin position="191"/>
        <end position="204"/>
    </location>
</feature>
<evidence type="ECO:0000256" key="1">
    <source>
        <dbReference type="SAM" id="MobiDB-lite"/>
    </source>
</evidence>
<feature type="signal peptide" evidence="3">
    <location>
        <begin position="1"/>
        <end position="27"/>
    </location>
</feature>
<keyword evidence="2" id="KW-0472">Membrane</keyword>